<feature type="domain" description="ABC transmembrane type-1" evidence="11">
    <location>
        <begin position="16"/>
        <end position="298"/>
    </location>
</feature>
<name>A0A242K3J7_9ENTE</name>
<dbReference type="OrthoDB" id="9770415at2"/>
<protein>
    <submittedName>
        <fullName evidence="12">ABC transporter ATP-binding/permease</fullName>
    </submittedName>
</protein>
<reference evidence="12" key="1">
    <citation type="submission" date="2017-05" db="EMBL/GenBank/DDBJ databases">
        <title>The Genome Sequence of Enterococcus sp. 9E7_DIV0242.</title>
        <authorList>
            <consortium name="The Broad Institute Genomics Platform"/>
            <consortium name="The Broad Institute Genomic Center for Infectious Diseases"/>
            <person name="Earl A."/>
            <person name="Manson A."/>
            <person name="Schwartman J."/>
            <person name="Gilmore M."/>
            <person name="Abouelleil A."/>
            <person name="Cao P."/>
            <person name="Chapman S."/>
            <person name="Cusick C."/>
            <person name="Shea T."/>
            <person name="Young S."/>
            <person name="Neafsey D."/>
            <person name="Nusbaum C."/>
            <person name="Birren B."/>
        </authorList>
    </citation>
    <scope>NUCLEOTIDE SEQUENCE [LARGE SCALE GENOMIC DNA]</scope>
    <source>
        <strain evidence="12">9E7_DIV0242</strain>
    </source>
</reference>
<comment type="subcellular location">
    <subcellularLocation>
        <location evidence="1">Cell membrane</location>
        <topology evidence="1">Multi-pass membrane protein</topology>
    </subcellularLocation>
</comment>
<reference evidence="13" key="2">
    <citation type="submission" date="2017-05" db="EMBL/GenBank/DDBJ databases">
        <authorList>
            <consortium name="The Broad Institute Genomics Platform"/>
            <consortium name="The Broad Institute Genomic Center for Infectious Diseases"/>
            <person name="Earl A."/>
            <person name="Manson A."/>
            <person name="Schwartman J."/>
            <person name="Gilmore M."/>
            <person name="Abouelleil A."/>
            <person name="Cao P."/>
            <person name="Chapman S."/>
            <person name="Cusick C."/>
            <person name="Shea T."/>
            <person name="Young S."/>
            <person name="Neafsey D."/>
            <person name="Nusbaum C."/>
            <person name="Birren B."/>
        </authorList>
    </citation>
    <scope>NUCLEOTIDE SEQUENCE</scope>
    <source>
        <strain evidence="13">9E7_DIV0242</strain>
    </source>
</reference>
<dbReference type="SMART" id="SM00382">
    <property type="entry name" value="AAA"/>
    <property type="match status" value="1"/>
</dbReference>
<dbReference type="Proteomes" id="UP000195141">
    <property type="component" value="Chromosome"/>
</dbReference>
<feature type="transmembrane region" description="Helical" evidence="9">
    <location>
        <begin position="157"/>
        <end position="178"/>
    </location>
</feature>
<keyword evidence="2" id="KW-0813">Transport</keyword>
<evidence type="ECO:0000259" key="11">
    <source>
        <dbReference type="PROSITE" id="PS50929"/>
    </source>
</evidence>
<evidence type="ECO:0000313" key="14">
    <source>
        <dbReference type="Proteomes" id="UP000195141"/>
    </source>
</evidence>
<dbReference type="Pfam" id="PF00664">
    <property type="entry name" value="ABC_membrane"/>
    <property type="match status" value="1"/>
</dbReference>
<dbReference type="PANTHER" id="PTHR43394:SF1">
    <property type="entry name" value="ATP-BINDING CASSETTE SUB-FAMILY B MEMBER 10, MITOCHONDRIAL"/>
    <property type="match status" value="1"/>
</dbReference>
<accession>A0A242K3J7</accession>
<keyword evidence="6 12" id="KW-0067">ATP-binding</keyword>
<evidence type="ECO:0000313" key="13">
    <source>
        <dbReference type="EMBL" id="WYJ90043.1"/>
    </source>
</evidence>
<dbReference type="SUPFAM" id="SSF90123">
    <property type="entry name" value="ABC transporter transmembrane region"/>
    <property type="match status" value="1"/>
</dbReference>
<dbReference type="InterPro" id="IPR011527">
    <property type="entry name" value="ABC1_TM_dom"/>
</dbReference>
<feature type="transmembrane region" description="Helical" evidence="9">
    <location>
        <begin position="133"/>
        <end position="151"/>
    </location>
</feature>
<reference evidence="13" key="3">
    <citation type="submission" date="2024-03" db="EMBL/GenBank/DDBJ databases">
        <title>The Genome Sequence of Enterococcus sp. DIV0242b.</title>
        <authorList>
            <consortium name="The Broad Institute Genomics Platform"/>
            <consortium name="The Broad Institute Microbial Omics Core"/>
            <consortium name="The Broad Institute Genomic Center for Infectious Diseases"/>
            <person name="Earl A."/>
            <person name="Manson A."/>
            <person name="Gilmore M."/>
            <person name="Schwartman J."/>
            <person name="Shea T."/>
            <person name="Abouelleil A."/>
            <person name="Cao P."/>
            <person name="Chapman S."/>
            <person name="Cusick C."/>
            <person name="Young S."/>
            <person name="Neafsey D."/>
            <person name="Nusbaum C."/>
            <person name="Birren B."/>
        </authorList>
    </citation>
    <scope>NUCLEOTIDE SEQUENCE</scope>
    <source>
        <strain evidence="13">9E7_DIV0242</strain>
    </source>
</reference>
<dbReference type="EMBL" id="CP147247">
    <property type="protein sequence ID" value="WYJ90043.1"/>
    <property type="molecule type" value="Genomic_DNA"/>
</dbReference>
<dbReference type="InterPro" id="IPR003439">
    <property type="entry name" value="ABC_transporter-like_ATP-bd"/>
</dbReference>
<evidence type="ECO:0000256" key="3">
    <source>
        <dbReference type="ARBA" id="ARBA00022475"/>
    </source>
</evidence>
<dbReference type="GO" id="GO:0005886">
    <property type="term" value="C:plasma membrane"/>
    <property type="evidence" value="ECO:0007669"/>
    <property type="project" value="UniProtKB-SubCell"/>
</dbReference>
<dbReference type="SUPFAM" id="SSF52540">
    <property type="entry name" value="P-loop containing nucleoside triphosphate hydrolases"/>
    <property type="match status" value="1"/>
</dbReference>
<sequence length="578" mass="64422">MFHLLVYAKKYKKQIILGPFFKFLEACFELVLPLMMARLVDNGIQANDTNYVLKMAGWMVLMSLIGLLCVMICQYYSSIASQGFGTELRNQLIKKINTFSHAELNDFGTDTLITRTTNDINQLQLALAMLIRLVIRAPFLSIGSVVMAFYIDTQAGLLFLFLLPVFCLILFIIIRLTVPLYKRIQGMIDKLNLQLSQNLSGVRVIRAFARKNTEIKQVDQTTDELAAVYLRVSKISAFLTPATTLIMNAGIIFLLYITGWKVSIGSLQQGEVLALINYMNQMLLALIVVSNLVLIFTRASASAARVNEVLSVTSSITTSNQTELPSETAKETSGIIFEDVSFRYQPDAGLTLKSINLHIPKGSILGITGATGSGKSTLTQLIPRFYDTSEGRVIVDGLDVRSWPLDELRRKISMVPQTPVLFSGTIRENLQWGKEDANDEDCWEALEIAQCKEFVEALEDGLDTPIYEGGKNFSGGQKQRLTIARALIAKPAILVLDDSLSALDYQTDLNLRTALNERLGETTLLVISQRISSIRHAQQILVLEEGRTVGLGTHDQLMHSSPQYQEIVHSQEDSDYDE</sequence>
<keyword evidence="4 9" id="KW-0812">Transmembrane</keyword>
<dbReference type="Gene3D" id="3.40.50.300">
    <property type="entry name" value="P-loop containing nucleotide triphosphate hydrolases"/>
    <property type="match status" value="1"/>
</dbReference>
<gene>
    <name evidence="13" type="ORF">A5888_001771</name>
    <name evidence="12" type="ORF">A5888_003044</name>
</gene>
<evidence type="ECO:0000256" key="8">
    <source>
        <dbReference type="ARBA" id="ARBA00023136"/>
    </source>
</evidence>
<feature type="domain" description="ABC transporter" evidence="10">
    <location>
        <begin position="335"/>
        <end position="570"/>
    </location>
</feature>
<dbReference type="GO" id="GO:0016887">
    <property type="term" value="F:ATP hydrolysis activity"/>
    <property type="evidence" value="ECO:0007669"/>
    <property type="project" value="InterPro"/>
</dbReference>
<feature type="transmembrane region" description="Helical" evidence="9">
    <location>
        <begin position="55"/>
        <end position="76"/>
    </location>
</feature>
<keyword evidence="7 9" id="KW-1133">Transmembrane helix</keyword>
<evidence type="ECO:0000313" key="12">
    <source>
        <dbReference type="EMBL" id="OTP13566.1"/>
    </source>
</evidence>
<dbReference type="CDD" id="cd18548">
    <property type="entry name" value="ABC_6TM_Tm287_like"/>
    <property type="match status" value="1"/>
</dbReference>
<dbReference type="PROSITE" id="PS00211">
    <property type="entry name" value="ABC_TRANSPORTER_1"/>
    <property type="match status" value="1"/>
</dbReference>
<keyword evidence="3" id="KW-1003">Cell membrane</keyword>
<evidence type="ECO:0000256" key="4">
    <source>
        <dbReference type="ARBA" id="ARBA00022692"/>
    </source>
</evidence>
<evidence type="ECO:0000256" key="7">
    <source>
        <dbReference type="ARBA" id="ARBA00022989"/>
    </source>
</evidence>
<dbReference type="InterPro" id="IPR039421">
    <property type="entry name" value="Type_1_exporter"/>
</dbReference>
<organism evidence="12">
    <name type="scientific">Candidatus Enterococcus clewellii</name>
    <dbReference type="NCBI Taxonomy" id="1834193"/>
    <lineage>
        <taxon>Bacteria</taxon>
        <taxon>Bacillati</taxon>
        <taxon>Bacillota</taxon>
        <taxon>Bacilli</taxon>
        <taxon>Lactobacillales</taxon>
        <taxon>Enterococcaceae</taxon>
        <taxon>Enterococcus</taxon>
    </lineage>
</organism>
<evidence type="ECO:0000256" key="6">
    <source>
        <dbReference type="ARBA" id="ARBA00022840"/>
    </source>
</evidence>
<dbReference type="InterPro" id="IPR027417">
    <property type="entry name" value="P-loop_NTPase"/>
</dbReference>
<dbReference type="FunFam" id="3.40.50.300:FF:000221">
    <property type="entry name" value="Multidrug ABC transporter ATP-binding protein"/>
    <property type="match status" value="1"/>
</dbReference>
<dbReference type="PROSITE" id="PS50929">
    <property type="entry name" value="ABC_TM1F"/>
    <property type="match status" value="1"/>
</dbReference>
<dbReference type="RefSeq" id="WP_086350052.1">
    <property type="nucleotide sequence ID" value="NZ_CP147247.1"/>
</dbReference>
<evidence type="ECO:0000259" key="10">
    <source>
        <dbReference type="PROSITE" id="PS50893"/>
    </source>
</evidence>
<feature type="transmembrane region" description="Helical" evidence="9">
    <location>
        <begin position="278"/>
        <end position="297"/>
    </location>
</feature>
<evidence type="ECO:0000256" key="5">
    <source>
        <dbReference type="ARBA" id="ARBA00022741"/>
    </source>
</evidence>
<keyword evidence="5" id="KW-0547">Nucleotide-binding</keyword>
<proteinExistence type="predicted"/>
<dbReference type="GO" id="GO:0015421">
    <property type="term" value="F:ABC-type oligopeptide transporter activity"/>
    <property type="evidence" value="ECO:0007669"/>
    <property type="project" value="TreeGrafter"/>
</dbReference>
<dbReference type="Gene3D" id="1.20.1560.10">
    <property type="entry name" value="ABC transporter type 1, transmembrane domain"/>
    <property type="match status" value="1"/>
</dbReference>
<dbReference type="GO" id="GO:0005524">
    <property type="term" value="F:ATP binding"/>
    <property type="evidence" value="ECO:0007669"/>
    <property type="project" value="UniProtKB-KW"/>
</dbReference>
<dbReference type="Pfam" id="PF00005">
    <property type="entry name" value="ABC_tran"/>
    <property type="match status" value="1"/>
</dbReference>
<dbReference type="InterPro" id="IPR003593">
    <property type="entry name" value="AAA+_ATPase"/>
</dbReference>
<keyword evidence="8 9" id="KW-0472">Membrane</keyword>
<evidence type="ECO:0000256" key="1">
    <source>
        <dbReference type="ARBA" id="ARBA00004651"/>
    </source>
</evidence>
<evidence type="ECO:0000256" key="2">
    <source>
        <dbReference type="ARBA" id="ARBA00022448"/>
    </source>
</evidence>
<dbReference type="InterPro" id="IPR036640">
    <property type="entry name" value="ABC1_TM_sf"/>
</dbReference>
<dbReference type="PROSITE" id="PS50893">
    <property type="entry name" value="ABC_TRANSPORTER_2"/>
    <property type="match status" value="1"/>
</dbReference>
<dbReference type="EMBL" id="NGMM01000005">
    <property type="protein sequence ID" value="OTP13566.1"/>
    <property type="molecule type" value="Genomic_DNA"/>
</dbReference>
<keyword evidence="14" id="KW-1185">Reference proteome</keyword>
<feature type="transmembrane region" description="Helical" evidence="9">
    <location>
        <begin position="20"/>
        <end position="40"/>
    </location>
</feature>
<feature type="transmembrane region" description="Helical" evidence="9">
    <location>
        <begin position="238"/>
        <end position="258"/>
    </location>
</feature>
<dbReference type="PANTHER" id="PTHR43394">
    <property type="entry name" value="ATP-DEPENDENT PERMEASE MDL1, MITOCHONDRIAL"/>
    <property type="match status" value="1"/>
</dbReference>
<dbReference type="InterPro" id="IPR017871">
    <property type="entry name" value="ABC_transporter-like_CS"/>
</dbReference>
<dbReference type="AlphaFoldDB" id="A0A242K3J7"/>
<evidence type="ECO:0000256" key="9">
    <source>
        <dbReference type="SAM" id="Phobius"/>
    </source>
</evidence>